<dbReference type="Pfam" id="PF10604">
    <property type="entry name" value="Polyketide_cyc2"/>
    <property type="match status" value="1"/>
</dbReference>
<evidence type="ECO:0000313" key="2">
    <source>
        <dbReference type="Proteomes" id="UP001204615"/>
    </source>
</evidence>
<dbReference type="InterPro" id="IPR019587">
    <property type="entry name" value="Polyketide_cyclase/dehydratase"/>
</dbReference>
<dbReference type="Proteomes" id="UP001204615">
    <property type="component" value="Unassembled WGS sequence"/>
</dbReference>
<dbReference type="RefSeq" id="WP_253568697.1">
    <property type="nucleotide sequence ID" value="NZ_JAMZEK010000004.1"/>
</dbReference>
<accession>A0ABT1FEV9</accession>
<dbReference type="InterPro" id="IPR023393">
    <property type="entry name" value="START-like_dom_sf"/>
</dbReference>
<keyword evidence="2" id="KW-1185">Reference proteome</keyword>
<dbReference type="SUPFAM" id="SSF55961">
    <property type="entry name" value="Bet v1-like"/>
    <property type="match status" value="1"/>
</dbReference>
<protein>
    <submittedName>
        <fullName evidence="1">SRPBCC family protein</fullName>
    </submittedName>
</protein>
<name>A0ABT1FEV9_9GAMM</name>
<dbReference type="EMBL" id="JAMZEK010000004">
    <property type="protein sequence ID" value="MCP1375919.1"/>
    <property type="molecule type" value="Genomic_DNA"/>
</dbReference>
<organism evidence="1 2">
    <name type="scientific">Dyella lutea</name>
    <dbReference type="NCBI Taxonomy" id="2950441"/>
    <lineage>
        <taxon>Bacteria</taxon>
        <taxon>Pseudomonadati</taxon>
        <taxon>Pseudomonadota</taxon>
        <taxon>Gammaproteobacteria</taxon>
        <taxon>Lysobacterales</taxon>
        <taxon>Rhodanobacteraceae</taxon>
        <taxon>Dyella</taxon>
    </lineage>
</organism>
<dbReference type="CDD" id="cd07821">
    <property type="entry name" value="PYR_PYL_RCAR_like"/>
    <property type="match status" value="1"/>
</dbReference>
<evidence type="ECO:0000313" key="1">
    <source>
        <dbReference type="EMBL" id="MCP1375919.1"/>
    </source>
</evidence>
<reference evidence="1 2" key="1">
    <citation type="submission" date="2022-06" db="EMBL/GenBank/DDBJ databases">
        <title>Dyella sp. Sa strain:Sa Genome sequencing.</title>
        <authorList>
            <person name="Park S."/>
        </authorList>
    </citation>
    <scope>NUCLEOTIDE SEQUENCE [LARGE SCALE GENOMIC DNA]</scope>
    <source>
        <strain evidence="1 2">Sa</strain>
    </source>
</reference>
<dbReference type="PANTHER" id="PTHR39332:SF7">
    <property type="entry name" value="SRPBCC FAMILY PROTEIN"/>
    <property type="match status" value="1"/>
</dbReference>
<dbReference type="Gene3D" id="3.30.530.20">
    <property type="match status" value="1"/>
</dbReference>
<sequence>MLSVSEAAELNVPADVVWKTLGDFGAADRYLDLVERCELQRNGGSVERLLHLRGGGLVHERLVLACPQDRALRYTIVDSPLPVADYVSTVRVDAIDGDRCLVSWSATFDPHGAGEEQARDAVAAIYRMGFDGLRRLHAA</sequence>
<comment type="caution">
    <text evidence="1">The sequence shown here is derived from an EMBL/GenBank/DDBJ whole genome shotgun (WGS) entry which is preliminary data.</text>
</comment>
<dbReference type="PANTHER" id="PTHR39332">
    <property type="entry name" value="BLL4707 PROTEIN"/>
    <property type="match status" value="1"/>
</dbReference>
<proteinExistence type="predicted"/>
<gene>
    <name evidence="1" type="ORF">NC595_17855</name>
</gene>